<protein>
    <recommendedName>
        <fullName evidence="2">DUF4283 domain-containing protein</fullName>
    </recommendedName>
</protein>
<dbReference type="EMBL" id="LR999457">
    <property type="protein sequence ID" value="CAE6191998.1"/>
    <property type="molecule type" value="Genomic_DNA"/>
</dbReference>
<proteinExistence type="predicted"/>
<feature type="compositionally biased region" description="Basic and acidic residues" evidence="1">
    <location>
        <begin position="318"/>
        <end position="331"/>
    </location>
</feature>
<evidence type="ECO:0000256" key="1">
    <source>
        <dbReference type="SAM" id="MobiDB-lite"/>
    </source>
</evidence>
<accession>A0A8S2AX30</accession>
<feature type="domain" description="DUF4283" evidence="2">
    <location>
        <begin position="59"/>
        <end position="139"/>
    </location>
</feature>
<feature type="compositionally biased region" description="Basic and acidic residues" evidence="1">
    <location>
        <begin position="341"/>
        <end position="351"/>
    </location>
</feature>
<dbReference type="AlphaFoldDB" id="A0A8S2AX30"/>
<gene>
    <name evidence="3" type="ORF">AARE701A_LOCUS19211</name>
</gene>
<feature type="region of interest" description="Disordered" evidence="1">
    <location>
        <begin position="313"/>
        <end position="393"/>
    </location>
</feature>
<sequence length="393" mass="44070">MSKVRVDPPDLPNLKEAGSWVSVVQNKQVLKKYDVNISTSDGQNSVEIPDEILQNSTPLWEDFLVGKFLETAPHVAKVHVIVNKIWKLGTDQKIDVYEVNPTTLRFRVRNPLVRARILRRGMWNIAEVPMVVSKWSPTTEKEQPEEKSIPLWVYLKNVPMNMFSWEGLSFITSAVGHPLHLHPETAACSSFDVAKIFVNVDLSKPLPKRIRFGKEGFEFWVDFLYPWLPPRCSICEKWGHLDSRCVVVEKEETVLISDTMIVSPKEKTVEDAEEWSQVSPSKASRSPFGKANLQDRSQPITTTSQFAVLSVDEEEGEIVEKDDNVEGKTEAGKAVVQTKTGDTKGEAETKVGGRAPLSRNAKKKMNGTSETSAHGTKDTILGTSSKKSSRRNL</sequence>
<evidence type="ECO:0000313" key="3">
    <source>
        <dbReference type="EMBL" id="CAE6191998.1"/>
    </source>
</evidence>
<name>A0A8S2AX30_ARAAE</name>
<dbReference type="InterPro" id="IPR025558">
    <property type="entry name" value="DUF4283"/>
</dbReference>
<dbReference type="Pfam" id="PF14111">
    <property type="entry name" value="DUF4283"/>
    <property type="match status" value="1"/>
</dbReference>
<dbReference type="PANTHER" id="PTHR31286:SF148">
    <property type="entry name" value="DUF4283 DOMAIN-CONTAINING PROTEIN"/>
    <property type="match status" value="1"/>
</dbReference>
<keyword evidence="4" id="KW-1185">Reference proteome</keyword>
<dbReference type="PANTHER" id="PTHR31286">
    <property type="entry name" value="GLYCINE-RICH CELL WALL STRUCTURAL PROTEIN 1.8-LIKE"/>
    <property type="match status" value="1"/>
</dbReference>
<organism evidence="3 4">
    <name type="scientific">Arabidopsis arenosa</name>
    <name type="common">Sand rock-cress</name>
    <name type="synonym">Cardaminopsis arenosa</name>
    <dbReference type="NCBI Taxonomy" id="38785"/>
    <lineage>
        <taxon>Eukaryota</taxon>
        <taxon>Viridiplantae</taxon>
        <taxon>Streptophyta</taxon>
        <taxon>Embryophyta</taxon>
        <taxon>Tracheophyta</taxon>
        <taxon>Spermatophyta</taxon>
        <taxon>Magnoliopsida</taxon>
        <taxon>eudicotyledons</taxon>
        <taxon>Gunneridae</taxon>
        <taxon>Pentapetalae</taxon>
        <taxon>rosids</taxon>
        <taxon>malvids</taxon>
        <taxon>Brassicales</taxon>
        <taxon>Brassicaceae</taxon>
        <taxon>Camelineae</taxon>
        <taxon>Arabidopsis</taxon>
    </lineage>
</organism>
<dbReference type="Proteomes" id="UP000682877">
    <property type="component" value="Chromosome 7"/>
</dbReference>
<feature type="region of interest" description="Disordered" evidence="1">
    <location>
        <begin position="272"/>
        <end position="299"/>
    </location>
</feature>
<reference evidence="3" key="1">
    <citation type="submission" date="2021-01" db="EMBL/GenBank/DDBJ databases">
        <authorList>
            <person name="Bezrukov I."/>
        </authorList>
    </citation>
    <scope>NUCLEOTIDE SEQUENCE</scope>
</reference>
<dbReference type="InterPro" id="IPR040256">
    <property type="entry name" value="At4g02000-like"/>
</dbReference>
<evidence type="ECO:0000259" key="2">
    <source>
        <dbReference type="Pfam" id="PF14111"/>
    </source>
</evidence>
<evidence type="ECO:0000313" key="4">
    <source>
        <dbReference type="Proteomes" id="UP000682877"/>
    </source>
</evidence>